<dbReference type="AlphaFoldDB" id="E8LBB1"/>
<name>E8LBB1_9FIRM</name>
<protein>
    <submittedName>
        <fullName evidence="1">Uncharacterized protein</fullName>
    </submittedName>
</protein>
<organism evidence="1 2">
    <name type="scientific">Phascolarctobacterium succinatutens YIT 12067</name>
    <dbReference type="NCBI Taxonomy" id="626939"/>
    <lineage>
        <taxon>Bacteria</taxon>
        <taxon>Bacillati</taxon>
        <taxon>Bacillota</taxon>
        <taxon>Negativicutes</taxon>
        <taxon>Acidaminococcales</taxon>
        <taxon>Acidaminococcaceae</taxon>
        <taxon>Phascolarctobacterium</taxon>
    </lineage>
</organism>
<evidence type="ECO:0000313" key="1">
    <source>
        <dbReference type="EMBL" id="EFY05912.1"/>
    </source>
</evidence>
<dbReference type="HOGENOM" id="CLU_3314328_0_0_9"/>
<keyword evidence="2" id="KW-1185">Reference proteome</keyword>
<comment type="caution">
    <text evidence="1">The sequence shown here is derived from an EMBL/GenBank/DDBJ whole genome shotgun (WGS) entry which is preliminary data.</text>
</comment>
<accession>E8LBB1</accession>
<dbReference type="EMBL" id="AEVN01000005">
    <property type="protein sequence ID" value="EFY05912.1"/>
    <property type="molecule type" value="Genomic_DNA"/>
</dbReference>
<gene>
    <name evidence="1" type="ORF">HMPREF9443_00120</name>
</gene>
<sequence length="39" mass="4530">MRDCCENKNSIKKFDGKIELLNAALHSNLSLIKQFIWHA</sequence>
<proteinExistence type="predicted"/>
<dbReference type="Proteomes" id="UP000004923">
    <property type="component" value="Unassembled WGS sequence"/>
</dbReference>
<reference evidence="1 2" key="1">
    <citation type="submission" date="2011-01" db="EMBL/GenBank/DDBJ databases">
        <authorList>
            <person name="Weinstock G."/>
            <person name="Sodergren E."/>
            <person name="Clifton S."/>
            <person name="Fulton L."/>
            <person name="Fulton B."/>
            <person name="Courtney L."/>
            <person name="Fronick C."/>
            <person name="Harrison M."/>
            <person name="Strong C."/>
            <person name="Farmer C."/>
            <person name="Delahaunty K."/>
            <person name="Markovic C."/>
            <person name="Hall O."/>
            <person name="Minx P."/>
            <person name="Tomlinson C."/>
            <person name="Mitreva M."/>
            <person name="Hou S."/>
            <person name="Chen J."/>
            <person name="Wollam A."/>
            <person name="Pepin K.H."/>
            <person name="Johnson M."/>
            <person name="Bhonagiri V."/>
            <person name="Zhang X."/>
            <person name="Suruliraj S."/>
            <person name="Warren W."/>
            <person name="Chinwalla A."/>
            <person name="Mardis E.R."/>
            <person name="Wilson R.K."/>
        </authorList>
    </citation>
    <scope>NUCLEOTIDE SEQUENCE [LARGE SCALE GENOMIC DNA]</scope>
    <source>
        <strain evidence="1 2">YIT 12067</strain>
    </source>
</reference>
<evidence type="ECO:0000313" key="2">
    <source>
        <dbReference type="Proteomes" id="UP000004923"/>
    </source>
</evidence>